<dbReference type="SMART" id="SM00543">
    <property type="entry name" value="MIF4G"/>
    <property type="match status" value="1"/>
</dbReference>
<evidence type="ECO:0000256" key="2">
    <source>
        <dbReference type="ARBA" id="ARBA00006856"/>
    </source>
</evidence>
<feature type="region of interest" description="Disordered" evidence="4">
    <location>
        <begin position="194"/>
        <end position="342"/>
    </location>
</feature>
<dbReference type="InterPro" id="IPR050781">
    <property type="entry name" value="CWC22_splicing_factor"/>
</dbReference>
<feature type="compositionally biased region" description="Acidic residues" evidence="4">
    <location>
        <begin position="124"/>
        <end position="158"/>
    </location>
</feature>
<evidence type="ECO:0000256" key="3">
    <source>
        <dbReference type="ARBA" id="ARBA00023242"/>
    </source>
</evidence>
<feature type="compositionally biased region" description="Low complexity" evidence="4">
    <location>
        <begin position="80"/>
        <end position="94"/>
    </location>
</feature>
<evidence type="ECO:0000256" key="1">
    <source>
        <dbReference type="ARBA" id="ARBA00004604"/>
    </source>
</evidence>
<dbReference type="PANTHER" id="PTHR18034:SF4">
    <property type="entry name" value="NUCLEOLAR MIF4G DOMAIN-CONTAINING PROTEIN 1"/>
    <property type="match status" value="1"/>
</dbReference>
<dbReference type="Proteomes" id="UP001302602">
    <property type="component" value="Unassembled WGS sequence"/>
</dbReference>
<gene>
    <name evidence="6" type="ORF">N657DRAFT_617108</name>
</gene>
<dbReference type="Pfam" id="PF02847">
    <property type="entry name" value="MA3"/>
    <property type="match status" value="1"/>
</dbReference>
<evidence type="ECO:0000313" key="7">
    <source>
        <dbReference type="Proteomes" id="UP001302602"/>
    </source>
</evidence>
<dbReference type="Pfam" id="PF02854">
    <property type="entry name" value="MIF4G"/>
    <property type="match status" value="1"/>
</dbReference>
<dbReference type="Gene3D" id="1.25.40.180">
    <property type="match status" value="1"/>
</dbReference>
<sequence length="937" mass="103507">MPQPGIKMPTLPPHLLKELGIADSKPDQKRGRPRGYVASRKERRKAERKQSKIHRAPAGRNQHTGRAAPVGRPNPSSNASNHTSGTSRTSSGESKPLPKNRRPEPENDEEDDGDEGDKGGCGLDEVEDDEEDVLSDGVLDEGSNDDDEEDRDDGDEVQDGGQHILDATPSTRKLPKTVKEKLAQDDAEIADLERKLGLRNRKNLPQSFKDDGLGDLLEGLGGVYDGEKQEKRKRKAEADEWLAQKRRKAEAAAAGRKQPQRELDSSAEDGESDEVDEDVDGSDDDDLEGSGLQEDDSDGEDAMDEDDDEGRDQNDFGGFDSEEEDAANEPQKRVRENPYVAPTAGQTARYVPPSLRKESGLDAELAARVRRQTQGLVNRITESNLLTIIAEVEKLYREYPRQHVTSSLVDLLLIQVCEPTSLPDTLLVLTAGFAMAAYMVLGTDFGGQLIQEVVERFDRHYADAKVAALERPEVPKHTSNLITFISELYTFQFIGPNIVFDYIRMLLENLSELNAELLLRIVRMCGPTLRQDDPMALKDIVSLIPPAVARAGEKNLTVRTKFMIDTITDLKNNKLKAGAGASAVITEHITRMKKLLGQLKSKKVKSTEPMRMGLKDIREAGKQGKWWLVGASWAGRSADKKDNAAKTTTDGADNNDDDSDDESILLADAEEGPDLAELAREQGMNTEVRRSIFVSIMSAVDYQDAYHRILKLRLNRERQREIPNVLIRCVGAEQHYNPYYSLVAKRLCAEQREVRWAFQTSLWKLFGRMGESGFGEGDDDEVEVDEEEEDGKDGAVGVRRIVNTAKMFGALVYAGSLGITVLKRLNLLYLQKKTRDFVEVMLVSVLLDLCRAQGQSGGGVGSSERGQGQTADEAIAKVFGGVEATPDLARGLQYFLKKIIRKSDLAGGKKNTKLLREGCKMAEAVVQAALVRAEGLV</sequence>
<feature type="region of interest" description="Disordered" evidence="4">
    <location>
        <begin position="1"/>
        <end position="180"/>
    </location>
</feature>
<keyword evidence="7" id="KW-1185">Reference proteome</keyword>
<name>A0AAN6Z4T1_9PEZI</name>
<protein>
    <recommendedName>
        <fullName evidence="5">MI domain-containing protein</fullName>
    </recommendedName>
</protein>
<reference evidence="6" key="2">
    <citation type="submission" date="2023-05" db="EMBL/GenBank/DDBJ databases">
        <authorList>
            <consortium name="Lawrence Berkeley National Laboratory"/>
            <person name="Steindorff A."/>
            <person name="Hensen N."/>
            <person name="Bonometti L."/>
            <person name="Westerberg I."/>
            <person name="Brannstrom I.O."/>
            <person name="Guillou S."/>
            <person name="Cros-Aarteil S."/>
            <person name="Calhoun S."/>
            <person name="Haridas S."/>
            <person name="Kuo A."/>
            <person name="Mondo S."/>
            <person name="Pangilinan J."/>
            <person name="Riley R."/>
            <person name="Labutti K."/>
            <person name="Andreopoulos B."/>
            <person name="Lipzen A."/>
            <person name="Chen C."/>
            <person name="Yanf M."/>
            <person name="Daum C."/>
            <person name="Ng V."/>
            <person name="Clum A."/>
            <person name="Ohm R."/>
            <person name="Martin F."/>
            <person name="Silar P."/>
            <person name="Natvig D."/>
            <person name="Lalanne C."/>
            <person name="Gautier V."/>
            <person name="Ament-Velasquez S.L."/>
            <person name="Kruys A."/>
            <person name="Hutchinson M.I."/>
            <person name="Powell A.J."/>
            <person name="Barry K."/>
            <person name="Miller A.N."/>
            <person name="Grigoriev I.V."/>
            <person name="Debuchy R."/>
            <person name="Gladieux P."/>
            <person name="Thoren M.H."/>
            <person name="Johannesson H."/>
        </authorList>
    </citation>
    <scope>NUCLEOTIDE SEQUENCE</scope>
    <source>
        <strain evidence="6">CBS 731.68</strain>
    </source>
</reference>
<proteinExistence type="inferred from homology"/>
<accession>A0AAN6Z4T1</accession>
<comment type="caution">
    <text evidence="6">The sequence shown here is derived from an EMBL/GenBank/DDBJ whole genome shotgun (WGS) entry which is preliminary data.</text>
</comment>
<dbReference type="RefSeq" id="XP_062647950.1">
    <property type="nucleotide sequence ID" value="XM_062790511.1"/>
</dbReference>
<feature type="compositionally biased region" description="Acidic residues" evidence="4">
    <location>
        <begin position="265"/>
        <end position="310"/>
    </location>
</feature>
<dbReference type="InterPro" id="IPR003891">
    <property type="entry name" value="Initiation_fac_eIF4g_MI"/>
</dbReference>
<dbReference type="SMART" id="SM00544">
    <property type="entry name" value="MA3"/>
    <property type="match status" value="1"/>
</dbReference>
<feature type="region of interest" description="Disordered" evidence="4">
    <location>
        <begin position="639"/>
        <end position="661"/>
    </location>
</feature>
<dbReference type="GO" id="GO:0005730">
    <property type="term" value="C:nucleolus"/>
    <property type="evidence" value="ECO:0007669"/>
    <property type="project" value="UniProtKB-SubCell"/>
</dbReference>
<dbReference type="SUPFAM" id="SSF48371">
    <property type="entry name" value="ARM repeat"/>
    <property type="match status" value="1"/>
</dbReference>
<feature type="compositionally biased region" description="Acidic residues" evidence="4">
    <location>
        <begin position="106"/>
        <end position="115"/>
    </location>
</feature>
<evidence type="ECO:0000259" key="5">
    <source>
        <dbReference type="PROSITE" id="PS51366"/>
    </source>
</evidence>
<dbReference type="InterPro" id="IPR016024">
    <property type="entry name" value="ARM-type_fold"/>
</dbReference>
<dbReference type="PANTHER" id="PTHR18034">
    <property type="entry name" value="CELL CYCLE CONTROL PROTEIN CWF22-RELATED"/>
    <property type="match status" value="1"/>
</dbReference>
<dbReference type="InterPro" id="IPR003890">
    <property type="entry name" value="MIF4G-like_typ-3"/>
</dbReference>
<feature type="domain" description="MI" evidence="5">
    <location>
        <begin position="687"/>
        <end position="827"/>
    </location>
</feature>
<evidence type="ECO:0000313" key="6">
    <source>
        <dbReference type="EMBL" id="KAK4124179.1"/>
    </source>
</evidence>
<dbReference type="AlphaFoldDB" id="A0AAN6Z4T1"/>
<evidence type="ECO:0000256" key="4">
    <source>
        <dbReference type="SAM" id="MobiDB-lite"/>
    </source>
</evidence>
<reference evidence="6" key="1">
    <citation type="journal article" date="2023" name="Mol. Phylogenet. Evol.">
        <title>Genome-scale phylogeny and comparative genomics of the fungal order Sordariales.</title>
        <authorList>
            <person name="Hensen N."/>
            <person name="Bonometti L."/>
            <person name="Westerberg I."/>
            <person name="Brannstrom I.O."/>
            <person name="Guillou S."/>
            <person name="Cros-Aarteil S."/>
            <person name="Calhoun S."/>
            <person name="Haridas S."/>
            <person name="Kuo A."/>
            <person name="Mondo S."/>
            <person name="Pangilinan J."/>
            <person name="Riley R."/>
            <person name="LaButti K."/>
            <person name="Andreopoulos B."/>
            <person name="Lipzen A."/>
            <person name="Chen C."/>
            <person name="Yan M."/>
            <person name="Daum C."/>
            <person name="Ng V."/>
            <person name="Clum A."/>
            <person name="Steindorff A."/>
            <person name="Ohm R.A."/>
            <person name="Martin F."/>
            <person name="Silar P."/>
            <person name="Natvig D.O."/>
            <person name="Lalanne C."/>
            <person name="Gautier V."/>
            <person name="Ament-Velasquez S.L."/>
            <person name="Kruys A."/>
            <person name="Hutchinson M.I."/>
            <person name="Powell A.J."/>
            <person name="Barry K."/>
            <person name="Miller A.N."/>
            <person name="Grigoriev I.V."/>
            <person name="Debuchy R."/>
            <person name="Gladieux P."/>
            <person name="Hiltunen Thoren M."/>
            <person name="Johannesson H."/>
        </authorList>
    </citation>
    <scope>NUCLEOTIDE SEQUENCE</scope>
    <source>
        <strain evidence="6">CBS 731.68</strain>
    </source>
</reference>
<dbReference type="PROSITE" id="PS51366">
    <property type="entry name" value="MI"/>
    <property type="match status" value="1"/>
</dbReference>
<comment type="subcellular location">
    <subcellularLocation>
        <location evidence="1">Nucleus</location>
        <location evidence="1">Nucleolus</location>
    </subcellularLocation>
</comment>
<dbReference type="FunFam" id="1.25.40.180:FF:000050">
    <property type="entry name" value="Nuclear protein (Sgd1), putative"/>
    <property type="match status" value="1"/>
</dbReference>
<dbReference type="EMBL" id="MU853227">
    <property type="protein sequence ID" value="KAK4124179.1"/>
    <property type="molecule type" value="Genomic_DNA"/>
</dbReference>
<comment type="similarity">
    <text evidence="2">Belongs to the CWC22 family.</text>
</comment>
<dbReference type="GO" id="GO:0003723">
    <property type="term" value="F:RNA binding"/>
    <property type="evidence" value="ECO:0007669"/>
    <property type="project" value="InterPro"/>
</dbReference>
<organism evidence="6 7">
    <name type="scientific">Parathielavia appendiculata</name>
    <dbReference type="NCBI Taxonomy" id="2587402"/>
    <lineage>
        <taxon>Eukaryota</taxon>
        <taxon>Fungi</taxon>
        <taxon>Dikarya</taxon>
        <taxon>Ascomycota</taxon>
        <taxon>Pezizomycotina</taxon>
        <taxon>Sordariomycetes</taxon>
        <taxon>Sordariomycetidae</taxon>
        <taxon>Sordariales</taxon>
        <taxon>Chaetomiaceae</taxon>
        <taxon>Parathielavia</taxon>
    </lineage>
</organism>
<keyword evidence="3" id="KW-0539">Nucleus</keyword>
<dbReference type="GeneID" id="87827281"/>
<dbReference type="GO" id="GO:0042274">
    <property type="term" value="P:ribosomal small subunit biogenesis"/>
    <property type="evidence" value="ECO:0007669"/>
    <property type="project" value="TreeGrafter"/>
</dbReference>